<evidence type="ECO:0000313" key="2">
    <source>
        <dbReference type="Proteomes" id="UP001219525"/>
    </source>
</evidence>
<protein>
    <submittedName>
        <fullName evidence="1">Uncharacterized protein</fullName>
    </submittedName>
</protein>
<dbReference type="Proteomes" id="UP001219525">
    <property type="component" value="Unassembled WGS sequence"/>
</dbReference>
<proteinExistence type="predicted"/>
<evidence type="ECO:0000313" key="1">
    <source>
        <dbReference type="EMBL" id="KAJ7207629.1"/>
    </source>
</evidence>
<name>A0AAD6YBN6_9AGAR</name>
<dbReference type="AlphaFoldDB" id="A0AAD6YBN6"/>
<dbReference type="EMBL" id="JARJCW010000036">
    <property type="protein sequence ID" value="KAJ7207629.1"/>
    <property type="molecule type" value="Genomic_DNA"/>
</dbReference>
<comment type="caution">
    <text evidence="1">The sequence shown here is derived from an EMBL/GenBank/DDBJ whole genome shotgun (WGS) entry which is preliminary data.</text>
</comment>
<sequence>MSRWADVEMGAVIGIMQRRTPHTEKRRESAAVRVGGALTMKAEHWSFSVPRRRLGELEARWKAESGTGARGAKSLTANDLLQAAAENPGTGKKHSHFVLRTRIALTGLSERTAATKGTRSMSYLRAAGGLTNDVQQHIDLVVVAHQDGDVLGLRCGWPYWEAPELRR</sequence>
<keyword evidence="2" id="KW-1185">Reference proteome</keyword>
<gene>
    <name evidence="1" type="ORF">GGX14DRAFT_396447</name>
</gene>
<organism evidence="1 2">
    <name type="scientific">Mycena pura</name>
    <dbReference type="NCBI Taxonomy" id="153505"/>
    <lineage>
        <taxon>Eukaryota</taxon>
        <taxon>Fungi</taxon>
        <taxon>Dikarya</taxon>
        <taxon>Basidiomycota</taxon>
        <taxon>Agaricomycotina</taxon>
        <taxon>Agaricomycetes</taxon>
        <taxon>Agaricomycetidae</taxon>
        <taxon>Agaricales</taxon>
        <taxon>Marasmiineae</taxon>
        <taxon>Mycenaceae</taxon>
        <taxon>Mycena</taxon>
    </lineage>
</organism>
<accession>A0AAD6YBN6</accession>
<reference evidence="1" key="1">
    <citation type="submission" date="2023-03" db="EMBL/GenBank/DDBJ databases">
        <title>Massive genome expansion in bonnet fungi (Mycena s.s.) driven by repeated elements and novel gene families across ecological guilds.</title>
        <authorList>
            <consortium name="Lawrence Berkeley National Laboratory"/>
            <person name="Harder C.B."/>
            <person name="Miyauchi S."/>
            <person name="Viragh M."/>
            <person name="Kuo A."/>
            <person name="Thoen E."/>
            <person name="Andreopoulos B."/>
            <person name="Lu D."/>
            <person name="Skrede I."/>
            <person name="Drula E."/>
            <person name="Henrissat B."/>
            <person name="Morin E."/>
            <person name="Kohler A."/>
            <person name="Barry K."/>
            <person name="LaButti K."/>
            <person name="Morin E."/>
            <person name="Salamov A."/>
            <person name="Lipzen A."/>
            <person name="Mereny Z."/>
            <person name="Hegedus B."/>
            <person name="Baldrian P."/>
            <person name="Stursova M."/>
            <person name="Weitz H."/>
            <person name="Taylor A."/>
            <person name="Grigoriev I.V."/>
            <person name="Nagy L.G."/>
            <person name="Martin F."/>
            <person name="Kauserud H."/>
        </authorList>
    </citation>
    <scope>NUCLEOTIDE SEQUENCE</scope>
    <source>
        <strain evidence="1">9144</strain>
    </source>
</reference>